<feature type="region of interest" description="Disordered" evidence="1">
    <location>
        <begin position="21"/>
        <end position="43"/>
    </location>
</feature>
<name>A0ABD1D6X8_CULPP</name>
<dbReference type="Proteomes" id="UP001562425">
    <property type="component" value="Unassembled WGS sequence"/>
</dbReference>
<reference evidence="3 4" key="1">
    <citation type="submission" date="2024-05" db="EMBL/GenBank/DDBJ databases">
        <title>Culex pipiens pipiens assembly and annotation.</title>
        <authorList>
            <person name="Alout H."/>
            <person name="Durand T."/>
        </authorList>
    </citation>
    <scope>NUCLEOTIDE SEQUENCE [LARGE SCALE GENOMIC DNA]</scope>
    <source>
        <strain evidence="3">HA-2024</strain>
        <tissue evidence="3">Whole body</tissue>
    </source>
</reference>
<gene>
    <name evidence="3" type="ORF">pipiens_002854</name>
</gene>
<dbReference type="AlphaFoldDB" id="A0ABD1D6X8"/>
<evidence type="ECO:0000313" key="3">
    <source>
        <dbReference type="EMBL" id="KAL1395397.1"/>
    </source>
</evidence>
<feature type="signal peptide" evidence="2">
    <location>
        <begin position="1"/>
        <end position="20"/>
    </location>
</feature>
<organism evidence="3 4">
    <name type="scientific">Culex pipiens pipiens</name>
    <name type="common">Northern house mosquito</name>
    <dbReference type="NCBI Taxonomy" id="38569"/>
    <lineage>
        <taxon>Eukaryota</taxon>
        <taxon>Metazoa</taxon>
        <taxon>Ecdysozoa</taxon>
        <taxon>Arthropoda</taxon>
        <taxon>Hexapoda</taxon>
        <taxon>Insecta</taxon>
        <taxon>Pterygota</taxon>
        <taxon>Neoptera</taxon>
        <taxon>Endopterygota</taxon>
        <taxon>Diptera</taxon>
        <taxon>Nematocera</taxon>
        <taxon>Culicoidea</taxon>
        <taxon>Culicidae</taxon>
        <taxon>Culicinae</taxon>
        <taxon>Culicini</taxon>
        <taxon>Culex</taxon>
        <taxon>Culex</taxon>
    </lineage>
</organism>
<keyword evidence="4" id="KW-1185">Reference proteome</keyword>
<evidence type="ECO:0000256" key="2">
    <source>
        <dbReference type="SAM" id="SignalP"/>
    </source>
</evidence>
<evidence type="ECO:0000313" key="4">
    <source>
        <dbReference type="Proteomes" id="UP001562425"/>
    </source>
</evidence>
<feature type="region of interest" description="Disordered" evidence="1">
    <location>
        <begin position="178"/>
        <end position="211"/>
    </location>
</feature>
<keyword evidence="2" id="KW-0732">Signal</keyword>
<feature type="chain" id="PRO_5044894044" evidence="2">
    <location>
        <begin position="21"/>
        <end position="300"/>
    </location>
</feature>
<accession>A0ABD1D6X8</accession>
<protein>
    <submittedName>
        <fullName evidence="3">Uncharacterized protein</fullName>
    </submittedName>
</protein>
<evidence type="ECO:0000256" key="1">
    <source>
        <dbReference type="SAM" id="MobiDB-lite"/>
    </source>
</evidence>
<feature type="compositionally biased region" description="Low complexity" evidence="1">
    <location>
        <begin position="187"/>
        <end position="211"/>
    </location>
</feature>
<sequence>MKFTLCMIGCLVVILGHVRADPEPVTPDTRKARHPVNGPSNYNSISVPDSETLSKLQNQVAPSVQQIPLKPIGLPTKSSEVGQAYSVTPGPQNSQYLPTTSNQNLNQYYMAMATPHATGNQVLAPAASPLIMQYINPQGQPTGGLQYIQLLRPVMYNPYGTQYVQPSYVQQPTVGINQPHQHHSHSLSHYSHAGAVAPPSPTSTPTAGTTQSSFVPFQPSSLQQPVHQFGTVPSPSHHHLTAAAPAYTNPIGQYSSPMLSYFAAPPRISLINGPGELNTNEYMPNPGDHVFIKGVKTIRA</sequence>
<proteinExistence type="predicted"/>
<comment type="caution">
    <text evidence="3">The sequence shown here is derived from an EMBL/GenBank/DDBJ whole genome shotgun (WGS) entry which is preliminary data.</text>
</comment>
<dbReference type="EMBL" id="JBEHCU010007164">
    <property type="protein sequence ID" value="KAL1395397.1"/>
    <property type="molecule type" value="Genomic_DNA"/>
</dbReference>